<evidence type="ECO:0000313" key="5">
    <source>
        <dbReference type="Proteomes" id="UP000184263"/>
    </source>
</evidence>
<keyword evidence="1" id="KW-0175">Coiled coil</keyword>
<dbReference type="PANTHER" id="PTHR43308">
    <property type="entry name" value="OUTER MEMBRANE PROTEIN ALPHA-RELATED"/>
    <property type="match status" value="1"/>
</dbReference>
<dbReference type="Pfam" id="PF00395">
    <property type="entry name" value="SLH"/>
    <property type="match status" value="1"/>
</dbReference>
<keyword evidence="2" id="KW-0732">Signal</keyword>
<organism evidence="4 5">
    <name type="scientific">Selenomonas ruminantium</name>
    <dbReference type="NCBI Taxonomy" id="971"/>
    <lineage>
        <taxon>Bacteria</taxon>
        <taxon>Bacillati</taxon>
        <taxon>Bacillota</taxon>
        <taxon>Negativicutes</taxon>
        <taxon>Selenomonadales</taxon>
        <taxon>Selenomonadaceae</taxon>
        <taxon>Selenomonas</taxon>
    </lineage>
</organism>
<reference evidence="4 5" key="1">
    <citation type="submission" date="2016-11" db="EMBL/GenBank/DDBJ databases">
        <authorList>
            <person name="Jaros S."/>
            <person name="Januszkiewicz K."/>
            <person name="Wedrychowicz H."/>
        </authorList>
    </citation>
    <scope>NUCLEOTIDE SEQUENCE [LARGE SCALE GENOMIC DNA]</scope>
    <source>
        <strain evidence="4 5">HD4</strain>
    </source>
</reference>
<dbReference type="InterPro" id="IPR001119">
    <property type="entry name" value="SLH_dom"/>
</dbReference>
<feature type="chain" id="PRO_5009920732" evidence="2">
    <location>
        <begin position="25"/>
        <end position="508"/>
    </location>
</feature>
<sequence length="508" mass="57512">MRMNKKVVAILAGLTVGAMGQVYAASADSFSDVPKDHWSYEALDYLAKEGVIEGMGDNTFQGGRTMTRYEVASIVAKAMQKKDTNFGDKAVLDKLAAEYAGEMDTLKRRVDAHDKDIKELKEKADRFQLHGLARVQMGSDNGLKNDARAWGQEKNGDYNNRFYMDLEGSLKVNPHATARFSIEKNARYRDREYVMKDSVANDPNGVAHKISAPVTGELRDMPDMDTNHSGLVSNIWVELQLGPKHDWYTNIGRKWNGIGMQNLLLGGQVDGIATYHPIEKGHGWWVSAQYWKSSSDCSSFTPVWNSTPDPNDPSKNIYTYDHTDVQVRRAPVNATLDFWGPIGKYVNANVGYTHIVGHKYQENGSGYWYDTKGFVNADLSVKPIKDVTLTGSYVHAFTKQDETYGHGDRDWAFKAEYRGTDLNRVGSYGLYAKYVNLGAFADLGHDDEWSTREPTFTNGVRGWYFGFKCVPAHNVEWETLWAPHLSEQITWNNPVKRHILRTWLDFHF</sequence>
<accession>A0A1M6RXW2</accession>
<dbReference type="PROSITE" id="PS51272">
    <property type="entry name" value="SLH"/>
    <property type="match status" value="1"/>
</dbReference>
<evidence type="ECO:0000256" key="1">
    <source>
        <dbReference type="SAM" id="Coils"/>
    </source>
</evidence>
<feature type="coiled-coil region" evidence="1">
    <location>
        <begin position="103"/>
        <end position="130"/>
    </location>
</feature>
<dbReference type="EMBL" id="FRBC01000003">
    <property type="protein sequence ID" value="SHK37178.1"/>
    <property type="molecule type" value="Genomic_DNA"/>
</dbReference>
<dbReference type="OrthoDB" id="5845122at2"/>
<evidence type="ECO:0000259" key="3">
    <source>
        <dbReference type="PROSITE" id="PS51272"/>
    </source>
</evidence>
<gene>
    <name evidence="4" type="ORF">SAMN05216582_1034</name>
</gene>
<evidence type="ECO:0000313" key="4">
    <source>
        <dbReference type="EMBL" id="SHK37178.1"/>
    </source>
</evidence>
<feature type="domain" description="SLH" evidence="3">
    <location>
        <begin position="26"/>
        <end position="89"/>
    </location>
</feature>
<proteinExistence type="predicted"/>
<feature type="signal peptide" evidence="2">
    <location>
        <begin position="1"/>
        <end position="24"/>
    </location>
</feature>
<evidence type="ECO:0000256" key="2">
    <source>
        <dbReference type="SAM" id="SignalP"/>
    </source>
</evidence>
<dbReference type="InterPro" id="IPR051465">
    <property type="entry name" value="Cell_Envelope_Struct_Comp"/>
</dbReference>
<dbReference type="RefSeq" id="WP_073088142.1">
    <property type="nucleotide sequence ID" value="NZ_FRBC01000003.1"/>
</dbReference>
<dbReference type="Proteomes" id="UP000184263">
    <property type="component" value="Unassembled WGS sequence"/>
</dbReference>
<dbReference type="AlphaFoldDB" id="A0A1M6RXW2"/>
<name>A0A1M6RXW2_SELRU</name>
<protein>
    <submittedName>
        <fullName evidence="4">S-layer homology domain-containing protein</fullName>
    </submittedName>
</protein>
<dbReference type="PANTHER" id="PTHR43308:SF5">
    <property type="entry name" value="S-LAYER PROTEIN _ PEPTIDOGLYCAN ENDO-BETA-N-ACETYLGLUCOSAMINIDASE"/>
    <property type="match status" value="1"/>
</dbReference>